<dbReference type="Proteomes" id="UP000823405">
    <property type="component" value="Unassembled WGS sequence"/>
</dbReference>
<reference evidence="3" key="1">
    <citation type="journal article" date="2020" name="Fungal Divers.">
        <title>Resolving the Mortierellaceae phylogeny through synthesis of multi-gene phylogenetics and phylogenomics.</title>
        <authorList>
            <person name="Vandepol N."/>
            <person name="Liber J."/>
            <person name="Desiro A."/>
            <person name="Na H."/>
            <person name="Kennedy M."/>
            <person name="Barry K."/>
            <person name="Grigoriev I.V."/>
            <person name="Miller A.N."/>
            <person name="O'Donnell K."/>
            <person name="Stajich J.E."/>
            <person name="Bonito G."/>
        </authorList>
    </citation>
    <scope>NUCLEOTIDE SEQUENCE</scope>
    <source>
        <strain evidence="3">NVP60</strain>
    </source>
</reference>
<dbReference type="EMBL" id="JAAAIN010002463">
    <property type="protein sequence ID" value="KAG0292919.1"/>
    <property type="molecule type" value="Genomic_DNA"/>
</dbReference>
<evidence type="ECO:0000313" key="3">
    <source>
        <dbReference type="EMBL" id="KAG0292919.1"/>
    </source>
</evidence>
<dbReference type="AlphaFoldDB" id="A0A9P6QSE7"/>
<evidence type="ECO:0000313" key="4">
    <source>
        <dbReference type="Proteomes" id="UP000823405"/>
    </source>
</evidence>
<dbReference type="OrthoDB" id="2424936at2759"/>
<gene>
    <name evidence="3" type="ORF">BGZ97_005471</name>
</gene>
<proteinExistence type="predicted"/>
<keyword evidence="1" id="KW-0175">Coiled coil</keyword>
<keyword evidence="4" id="KW-1185">Reference proteome</keyword>
<name>A0A9P6QSE7_9FUNG</name>
<organism evidence="3 4">
    <name type="scientific">Linnemannia gamsii</name>
    <dbReference type="NCBI Taxonomy" id="64522"/>
    <lineage>
        <taxon>Eukaryota</taxon>
        <taxon>Fungi</taxon>
        <taxon>Fungi incertae sedis</taxon>
        <taxon>Mucoromycota</taxon>
        <taxon>Mortierellomycotina</taxon>
        <taxon>Mortierellomycetes</taxon>
        <taxon>Mortierellales</taxon>
        <taxon>Mortierellaceae</taxon>
        <taxon>Linnemannia</taxon>
    </lineage>
</organism>
<evidence type="ECO:0000256" key="1">
    <source>
        <dbReference type="SAM" id="Coils"/>
    </source>
</evidence>
<feature type="region of interest" description="Disordered" evidence="2">
    <location>
        <begin position="719"/>
        <end position="745"/>
    </location>
</feature>
<sequence length="1207" mass="134459">MGRAYRTFGTEPTRYWQMLKHGRPFVGQQKMCCLPQSISTEEEGESAVTVLSEIMDAVETEEAADVCPKTPNVDTSPFEVWRSILEYGYGEFWQDCHAGVILELQGGVDEMDQASTAADFEQEGGGDRAQHNEDSAVAYDSDKAGVDGLDSIEWDADGLNTEGSDADENETTEGKATITTTLAAILHPDLIDHVHTIVHLIDEAQWSVTDVFDEMSVLLLEALMISVKGILRTTRIEPTFDIRHLLPPSFTFRDKSVNPIVAVAPIDDRVWNMLGDNNQQEQKMAKDAKEIFGQSFVAYLYARFVGPSQQRLASQTDTDHPFWDHIVSQIRHYRNKPTSQGIWTPEGDVDAQYALPHPVQRGLSQTLNTYFRDLAQDFSNIWNGNTFHKLLNYTIRTTLRLNLTPNKEQASRDIQQKKSREKAATTSTSTTTSPSTATIASETNKRWELSFKTKKLMTQLDRLICKDDDINTRHRIAAICTQLTRLHQLKAKGLSSTTSTTSTTSPTEFAELFEADDHSELVCVAGLLVPTTMAEIVAQDLGYRDYDCGNDVDDGGSGDECPSDNQVAVTDEKSKNLENPDHTSVKEPSAARLTALQTVGRFRVCGPDGPITNAPQVTKSMAHKEAIYVDHLTVRILGDKIQPPHHNAVTSSLDVKRKSHIQPGRVKWSSESSLVRELGLDTEVEAQAVAEELKEANAQLRKTNKDIAHTTACITGLKKAGGGSNSAEVSEVNDGSGSADGSSNMDDSDFCTSLKEWRTTLADLQTKKISLAEAVRNLKSTRYFWQKCSKTNPEKGSNTSYKETPPSVPTWEAHTEDYPQATELGGLLDGVDYFHRVVASETDYGLSTMSVTVAILLDQVNNMLARYQSQGTSTSKPHHQVNCEDSDNTESQSNILTRDELAHQLKLPRPHVITAESIRHISGSSTYQRLRQKRLQSSAHADVRCALEALSRNTLHRLIHLEDIERSQAFRRSQRKVLRSFEQTPELIHARRTYHLQKDRTVKTLLARERDYIKRHALAQPSLDVSTYDGWCTIHHRHHLPKNGTGSFSFLTVGCPLVQPNVATIMSIGDAGMSVGSRFGGHYKAAGHYLRKEHRRYSSILWAPEFRTSKLCVLCFKQVSLVKTRREIGGKWRTVRVNGATVCSNPECRGHECGYTIRGRDTQAAANICLVGMSIALSDTPKSVLQPFVRFSRPDKVTSLLKNSLRQ</sequence>
<feature type="compositionally biased region" description="Low complexity" evidence="2">
    <location>
        <begin position="734"/>
        <end position="745"/>
    </location>
</feature>
<feature type="compositionally biased region" description="Basic and acidic residues" evidence="2">
    <location>
        <begin position="409"/>
        <end position="423"/>
    </location>
</feature>
<feature type="region of interest" description="Disordered" evidence="2">
    <location>
        <begin position="554"/>
        <end position="587"/>
    </location>
</feature>
<comment type="caution">
    <text evidence="3">The sequence shown here is derived from an EMBL/GenBank/DDBJ whole genome shotgun (WGS) entry which is preliminary data.</text>
</comment>
<feature type="coiled-coil region" evidence="1">
    <location>
        <begin position="683"/>
        <end position="710"/>
    </location>
</feature>
<feature type="region of interest" description="Disordered" evidence="2">
    <location>
        <begin position="406"/>
        <end position="440"/>
    </location>
</feature>
<evidence type="ECO:0000256" key="2">
    <source>
        <dbReference type="SAM" id="MobiDB-lite"/>
    </source>
</evidence>
<feature type="compositionally biased region" description="Low complexity" evidence="2">
    <location>
        <begin position="424"/>
        <end position="440"/>
    </location>
</feature>
<feature type="compositionally biased region" description="Basic and acidic residues" evidence="2">
    <location>
        <begin position="570"/>
        <end position="585"/>
    </location>
</feature>
<accession>A0A9P6QSE7</accession>
<protein>
    <submittedName>
        <fullName evidence="3">Uncharacterized protein</fullName>
    </submittedName>
</protein>
<feature type="region of interest" description="Disordered" evidence="2">
    <location>
        <begin position="869"/>
        <end position="893"/>
    </location>
</feature>